<dbReference type="AlphaFoldDB" id="A0A1K1VKF7"/>
<dbReference type="Proteomes" id="UP000182350">
    <property type="component" value="Unassembled WGS sequence"/>
</dbReference>
<evidence type="ECO:0000313" key="3">
    <source>
        <dbReference type="EMBL" id="SFX25646.1"/>
    </source>
</evidence>
<dbReference type="OrthoDB" id="9792137at2"/>
<dbReference type="GO" id="GO:0005737">
    <property type="term" value="C:cytoplasm"/>
    <property type="evidence" value="ECO:0007669"/>
    <property type="project" value="TreeGrafter"/>
</dbReference>
<gene>
    <name evidence="3" type="ORF">SAMN02745752_01049</name>
</gene>
<dbReference type="PANTHER" id="PTHR30143:SF0">
    <property type="entry name" value="2-KETO-4-PENTENOATE HYDRATASE"/>
    <property type="match status" value="1"/>
</dbReference>
<dbReference type="Pfam" id="PF01557">
    <property type="entry name" value="FAA_hydrolase"/>
    <property type="match status" value="1"/>
</dbReference>
<dbReference type="GO" id="GO:0008684">
    <property type="term" value="F:2-oxopent-4-enoate hydratase activity"/>
    <property type="evidence" value="ECO:0007669"/>
    <property type="project" value="TreeGrafter"/>
</dbReference>
<keyword evidence="4" id="KW-1185">Reference proteome</keyword>
<protein>
    <submittedName>
        <fullName evidence="3">2-keto-4-pentenoate hydratase</fullName>
    </submittedName>
</protein>
<dbReference type="PANTHER" id="PTHR30143">
    <property type="entry name" value="ACID HYDRATASE"/>
    <property type="match status" value="1"/>
</dbReference>
<feature type="domain" description="Fumarylacetoacetase-like C-terminal" evidence="2">
    <location>
        <begin position="81"/>
        <end position="259"/>
    </location>
</feature>
<dbReference type="STRING" id="1122209.SAMN02745752_01049"/>
<dbReference type="Gene3D" id="3.90.850.10">
    <property type="entry name" value="Fumarylacetoacetase-like, C-terminal domain"/>
    <property type="match status" value="1"/>
</dbReference>
<dbReference type="NCBIfam" id="NF008461">
    <property type="entry name" value="PRK11342.1"/>
    <property type="match status" value="1"/>
</dbReference>
<dbReference type="InterPro" id="IPR036663">
    <property type="entry name" value="Fumarylacetoacetase_C_sf"/>
</dbReference>
<keyword evidence="1" id="KW-0456">Lyase</keyword>
<dbReference type="SUPFAM" id="SSF56529">
    <property type="entry name" value="FAH"/>
    <property type="match status" value="1"/>
</dbReference>
<evidence type="ECO:0000256" key="1">
    <source>
        <dbReference type="ARBA" id="ARBA00023239"/>
    </source>
</evidence>
<dbReference type="InterPro" id="IPR050772">
    <property type="entry name" value="Hydratase-Decarb/MhpD_sf"/>
</dbReference>
<accession>A0A1K1VKF7</accession>
<reference evidence="3 4" key="1">
    <citation type="submission" date="2016-11" db="EMBL/GenBank/DDBJ databases">
        <authorList>
            <person name="Jaros S."/>
            <person name="Januszkiewicz K."/>
            <person name="Wedrychowicz H."/>
        </authorList>
    </citation>
    <scope>NUCLEOTIDE SEQUENCE [LARGE SCALE GENOMIC DNA]</scope>
    <source>
        <strain evidence="3 4">DSM 21637</strain>
    </source>
</reference>
<dbReference type="EMBL" id="FPJW01000002">
    <property type="protein sequence ID" value="SFX25646.1"/>
    <property type="molecule type" value="Genomic_DNA"/>
</dbReference>
<evidence type="ECO:0000259" key="2">
    <source>
        <dbReference type="Pfam" id="PF01557"/>
    </source>
</evidence>
<dbReference type="InterPro" id="IPR011234">
    <property type="entry name" value="Fumarylacetoacetase-like_C"/>
</dbReference>
<organism evidence="3 4">
    <name type="scientific">Marinospirillum alkaliphilum DSM 21637</name>
    <dbReference type="NCBI Taxonomy" id="1122209"/>
    <lineage>
        <taxon>Bacteria</taxon>
        <taxon>Pseudomonadati</taxon>
        <taxon>Pseudomonadota</taxon>
        <taxon>Gammaproteobacteria</taxon>
        <taxon>Oceanospirillales</taxon>
        <taxon>Oceanospirillaceae</taxon>
        <taxon>Marinospirillum</taxon>
    </lineage>
</organism>
<sequence length="264" mass="28536">MADNTDVLNSLANSLRQAEENLAPISPVRNQLCEQDSVSAYRIQQINVDAGVAAGRRIVGRKVGLTNPRVQQQLGVNQPDFGTLFADMSYGEYQPIPFSRVLQPRIEAEVALILDQDLDRPDCSLADLISAVRWVMPAFEVVGSRIRDWDIRFVDTVADNASSGCFVLGGPVRRLDGLDLRDARMQMTRNGELVSEGAGTECLGHPLNAAVWLARTLSELGTPLKAGDLVLTGALGPMVSVAPSDQFEARIEGLGSVVACFDSQ</sequence>
<dbReference type="RefSeq" id="WP_072325262.1">
    <property type="nucleotide sequence ID" value="NZ_FPJW01000002.1"/>
</dbReference>
<name>A0A1K1VKF7_9GAMM</name>
<proteinExistence type="predicted"/>
<evidence type="ECO:0000313" key="4">
    <source>
        <dbReference type="Proteomes" id="UP000182350"/>
    </source>
</evidence>